<comment type="caution">
    <text evidence="1">The sequence shown here is derived from an EMBL/GenBank/DDBJ whole genome shotgun (WGS) entry which is preliminary data.</text>
</comment>
<proteinExistence type="predicted"/>
<dbReference type="AlphaFoldDB" id="A0A1F7RV60"/>
<dbReference type="Proteomes" id="UP000179266">
    <property type="component" value="Unassembled WGS sequence"/>
</dbReference>
<protein>
    <submittedName>
        <fullName evidence="1">Uncharacterized protein</fullName>
    </submittedName>
</protein>
<dbReference type="EMBL" id="MGDD01000186">
    <property type="protein sequence ID" value="OGL45270.1"/>
    <property type="molecule type" value="Genomic_DNA"/>
</dbReference>
<name>A0A1F7RV60_9BACT</name>
<organism evidence="1 2">
    <name type="scientific">Candidatus Schekmanbacteria bacterium RBG_13_48_7</name>
    <dbReference type="NCBI Taxonomy" id="1817878"/>
    <lineage>
        <taxon>Bacteria</taxon>
        <taxon>Candidatus Schekmaniibacteriota</taxon>
    </lineage>
</organism>
<gene>
    <name evidence="1" type="ORF">A2161_10625</name>
</gene>
<evidence type="ECO:0000313" key="2">
    <source>
        <dbReference type="Proteomes" id="UP000179266"/>
    </source>
</evidence>
<sequence>MYFYNSQFQKEYLYKLQENIDPQMLFLYNGEPHFFVEKGVICFCLNDKKMSFSEEILLQNAKAMHDRSTDSSYQNGYITGHDLDGYLWYVDLEMHLFDKFKIWKSKGNINPQKFTFWTNEILFSVYSENYQNIVFRITNEKSVISQIYFPFDLEDLFPFRCKTEKCDDERGYWFGISKEGDCAIIDEISKQTYCARNNELKECLRKNHKIFVDKDKILIINEDTIKIFKISGINPK</sequence>
<reference evidence="1 2" key="1">
    <citation type="journal article" date="2016" name="Nat. Commun.">
        <title>Thousands of microbial genomes shed light on interconnected biogeochemical processes in an aquifer system.</title>
        <authorList>
            <person name="Anantharaman K."/>
            <person name="Brown C.T."/>
            <person name="Hug L.A."/>
            <person name="Sharon I."/>
            <person name="Castelle C.J."/>
            <person name="Probst A.J."/>
            <person name="Thomas B.C."/>
            <person name="Singh A."/>
            <person name="Wilkins M.J."/>
            <person name="Karaoz U."/>
            <person name="Brodie E.L."/>
            <person name="Williams K.H."/>
            <person name="Hubbard S.S."/>
            <person name="Banfield J.F."/>
        </authorList>
    </citation>
    <scope>NUCLEOTIDE SEQUENCE [LARGE SCALE GENOMIC DNA]</scope>
</reference>
<accession>A0A1F7RV60</accession>
<evidence type="ECO:0000313" key="1">
    <source>
        <dbReference type="EMBL" id="OGL45270.1"/>
    </source>
</evidence>